<keyword evidence="2" id="KW-0813">Transport</keyword>
<dbReference type="GO" id="GO:0016020">
    <property type="term" value="C:membrane"/>
    <property type="evidence" value="ECO:0007669"/>
    <property type="project" value="UniProtKB-SubCell"/>
</dbReference>
<evidence type="ECO:0000256" key="3">
    <source>
        <dbReference type="ARBA" id="ARBA00022692"/>
    </source>
</evidence>
<evidence type="ECO:0000313" key="10">
    <source>
        <dbReference type="EMBL" id="ORZ38906.1"/>
    </source>
</evidence>
<dbReference type="Proteomes" id="UP000193411">
    <property type="component" value="Unassembled WGS sequence"/>
</dbReference>
<comment type="subcellular location">
    <subcellularLocation>
        <location evidence="1">Membrane</location>
    </subcellularLocation>
</comment>
<keyword evidence="5 8" id="KW-1133">Transmembrane helix</keyword>
<evidence type="ECO:0000256" key="7">
    <source>
        <dbReference type="SAM" id="MobiDB-lite"/>
    </source>
</evidence>
<dbReference type="InterPro" id="IPR001199">
    <property type="entry name" value="Cyt_B5-like_heme/steroid-bd"/>
</dbReference>
<sequence length="761" mass="82676">MDQSSYLALGKHWGLPNVPAHALLMTICWSIVLPAGAIYMRYFGLTRNAVWIHAAVQLVGTCLVLVSAGLILFNSTKASAMQQISGWPVFFVVVCSLVTGIRQLYFRVSPDARPSMDSKRQGRMIHGLLGLVGIVFAYCNLPQGNHLVAPIGEKSFHPLWLLFFVTLVGWTTTALLLERRRRKQQQEWLAPADGRHQLPSAKYDSVFDVPSSSAATTLVPDRRQYQHHDPLPLPSPHHATPPTNVSSNVVNNAPSQAGITIRSSRISASTNSNSPGQPCYSWSEINDAVVTDGKMWVVSAGGQIVDIAEWITTHPGGQQVLFAAMGTSVEFDMFPTNPSPSVKLTRAEWNQVVTTRRTNVHSPMAQSKMQSMVIGRLQAPAGIFDPLEYRRYALVHKSSLSSTPQAARSTILVRFAELYPSASSAPAFLLPGHVIEIRMRVPKLQLRKLESQTGHKLSVPKSGWISRYFTPLDGNMSCFSIAVKLLPNGIMSHLLDHLDIAHAPQVQIRGPMGTPLVNPDRPLPLKSGCWDHVIFLCAGSGASPAWQYVNWAFLNREFPVVVAQASGALATGARVTVNDLTDPAAGLVSVASSMGQVEVHLASLTPWIGNAPRVSVVLVEEDLESIMGRDVMEAVAGAYPSQVSIRYRVKCEATATAAHPHATIGRATPEYIESIVTQLAAGTDGTPMVVAIGPQRFLATVNDAMDGYPDDKLMLLPPHMYLSLPYSPARPLLVEVADGAGGGMQIRRCGANGEPMWFVDE</sequence>
<evidence type="ECO:0000313" key="11">
    <source>
        <dbReference type="Proteomes" id="UP000193411"/>
    </source>
</evidence>
<feature type="transmembrane region" description="Helical" evidence="8">
    <location>
        <begin position="125"/>
        <end position="143"/>
    </location>
</feature>
<reference evidence="10 11" key="1">
    <citation type="submission" date="2016-07" db="EMBL/GenBank/DDBJ databases">
        <title>Pervasive Adenine N6-methylation of Active Genes in Fungi.</title>
        <authorList>
            <consortium name="DOE Joint Genome Institute"/>
            <person name="Mondo S.J."/>
            <person name="Dannebaum R.O."/>
            <person name="Kuo R.C."/>
            <person name="Labutti K."/>
            <person name="Haridas S."/>
            <person name="Kuo A."/>
            <person name="Salamov A."/>
            <person name="Ahrendt S.R."/>
            <person name="Lipzen A."/>
            <person name="Sullivan W."/>
            <person name="Andreopoulos W.B."/>
            <person name="Clum A."/>
            <person name="Lindquist E."/>
            <person name="Daum C."/>
            <person name="Ramamoorthy G.K."/>
            <person name="Gryganskyi A."/>
            <person name="Culley D."/>
            <person name="Magnuson J.K."/>
            <person name="James T.Y."/>
            <person name="O'Malley M.A."/>
            <person name="Stajich J.E."/>
            <person name="Spatafora J.W."/>
            <person name="Visel A."/>
            <person name="Grigoriev I.V."/>
        </authorList>
    </citation>
    <scope>NUCLEOTIDE SEQUENCE [LARGE SCALE GENOMIC DNA]</scope>
    <source>
        <strain evidence="10 11">PL171</strain>
    </source>
</reference>
<dbReference type="SMART" id="SM00665">
    <property type="entry name" value="B561"/>
    <property type="match status" value="1"/>
</dbReference>
<protein>
    <recommendedName>
        <fullName evidence="9">Cytochrome b5 heme-binding domain-containing protein</fullName>
    </recommendedName>
</protein>
<feature type="transmembrane region" description="Helical" evidence="8">
    <location>
        <begin position="155"/>
        <end position="177"/>
    </location>
</feature>
<comment type="caution">
    <text evidence="10">The sequence shown here is derived from an EMBL/GenBank/DDBJ whole genome shotgun (WGS) entry which is preliminary data.</text>
</comment>
<dbReference type="Gene3D" id="3.10.120.10">
    <property type="entry name" value="Cytochrome b5-like heme/steroid binding domain"/>
    <property type="match status" value="1"/>
</dbReference>
<keyword evidence="3 8" id="KW-0812">Transmembrane</keyword>
<dbReference type="Gene3D" id="2.40.30.10">
    <property type="entry name" value="Translation factors"/>
    <property type="match status" value="1"/>
</dbReference>
<dbReference type="InterPro" id="IPR006593">
    <property type="entry name" value="Cyt_b561/ferric_Rdtase_TM"/>
</dbReference>
<evidence type="ECO:0000256" key="6">
    <source>
        <dbReference type="ARBA" id="ARBA00023136"/>
    </source>
</evidence>
<name>A0A1Y2HWD8_9FUNG</name>
<feature type="transmembrane region" description="Helical" evidence="8">
    <location>
        <begin position="20"/>
        <end position="39"/>
    </location>
</feature>
<dbReference type="PANTHER" id="PTHR47797:SF5">
    <property type="entry name" value="CELLOBIOSE DEHYDROGENASE CYTOCHROME DOMAIN-CONTAINING PROTEIN"/>
    <property type="match status" value="1"/>
</dbReference>
<evidence type="ECO:0000256" key="5">
    <source>
        <dbReference type="ARBA" id="ARBA00022989"/>
    </source>
</evidence>
<dbReference type="SUPFAM" id="SSF55856">
    <property type="entry name" value="Cytochrome b5-like heme/steroid binding domain"/>
    <property type="match status" value="1"/>
</dbReference>
<dbReference type="EMBL" id="MCFL01000007">
    <property type="protein sequence ID" value="ORZ38906.1"/>
    <property type="molecule type" value="Genomic_DNA"/>
</dbReference>
<dbReference type="AlphaFoldDB" id="A0A1Y2HWD8"/>
<dbReference type="SUPFAM" id="SSF52343">
    <property type="entry name" value="Ferredoxin reductase-like, C-terminal NADP-linked domain"/>
    <property type="match status" value="1"/>
</dbReference>
<evidence type="ECO:0000256" key="2">
    <source>
        <dbReference type="ARBA" id="ARBA00022448"/>
    </source>
</evidence>
<gene>
    <name evidence="10" type="ORF">BCR44DRAFT_90364</name>
</gene>
<keyword evidence="6 8" id="KW-0472">Membrane</keyword>
<keyword evidence="4" id="KW-0249">Electron transport</keyword>
<dbReference type="InterPro" id="IPR039261">
    <property type="entry name" value="FNR_nucleotide-bd"/>
</dbReference>
<feature type="transmembrane region" description="Helical" evidence="8">
    <location>
        <begin position="85"/>
        <end position="105"/>
    </location>
</feature>
<dbReference type="PROSITE" id="PS50255">
    <property type="entry name" value="CYTOCHROME_B5_2"/>
    <property type="match status" value="1"/>
</dbReference>
<accession>A0A1Y2HWD8</accession>
<feature type="region of interest" description="Disordered" evidence="7">
    <location>
        <begin position="225"/>
        <end position="251"/>
    </location>
</feature>
<proteinExistence type="predicted"/>
<dbReference type="STRING" id="765915.A0A1Y2HWD8"/>
<dbReference type="PANTHER" id="PTHR47797">
    <property type="entry name" value="DEHYDROGENASE, PUTATIVE (AFU_ORTHOLOGUE AFUA_8G05805)-RELATED"/>
    <property type="match status" value="1"/>
</dbReference>
<dbReference type="OrthoDB" id="19261at2759"/>
<evidence type="ECO:0000256" key="1">
    <source>
        <dbReference type="ARBA" id="ARBA00004370"/>
    </source>
</evidence>
<evidence type="ECO:0000259" key="9">
    <source>
        <dbReference type="PROSITE" id="PS50255"/>
    </source>
</evidence>
<organism evidence="10 11">
    <name type="scientific">Catenaria anguillulae PL171</name>
    <dbReference type="NCBI Taxonomy" id="765915"/>
    <lineage>
        <taxon>Eukaryota</taxon>
        <taxon>Fungi</taxon>
        <taxon>Fungi incertae sedis</taxon>
        <taxon>Blastocladiomycota</taxon>
        <taxon>Blastocladiomycetes</taxon>
        <taxon>Blastocladiales</taxon>
        <taxon>Catenariaceae</taxon>
        <taxon>Catenaria</taxon>
    </lineage>
</organism>
<evidence type="ECO:0000256" key="8">
    <source>
        <dbReference type="SAM" id="Phobius"/>
    </source>
</evidence>
<dbReference type="Gene3D" id="1.20.120.1770">
    <property type="match status" value="1"/>
</dbReference>
<dbReference type="InterPro" id="IPR036400">
    <property type="entry name" value="Cyt_B5-like_heme/steroid_sf"/>
</dbReference>
<feature type="transmembrane region" description="Helical" evidence="8">
    <location>
        <begin position="51"/>
        <end position="73"/>
    </location>
</feature>
<feature type="compositionally biased region" description="Low complexity" evidence="7">
    <location>
        <begin position="236"/>
        <end position="251"/>
    </location>
</feature>
<evidence type="ECO:0000256" key="4">
    <source>
        <dbReference type="ARBA" id="ARBA00022982"/>
    </source>
</evidence>
<feature type="domain" description="Cytochrome b5 heme-binding" evidence="9">
    <location>
        <begin position="277"/>
        <end position="378"/>
    </location>
</feature>
<keyword evidence="11" id="KW-1185">Reference proteome</keyword>